<dbReference type="EMBL" id="CP018176">
    <property type="protein sequence ID" value="AUJ29581.1"/>
    <property type="molecule type" value="Genomic_DNA"/>
</dbReference>
<feature type="transmembrane region" description="Helical" evidence="8">
    <location>
        <begin position="6"/>
        <end position="24"/>
    </location>
</feature>
<evidence type="ECO:0000313" key="9">
    <source>
        <dbReference type="EMBL" id="AUJ29581.1"/>
    </source>
</evidence>
<feature type="transmembrane region" description="Helical" evidence="8">
    <location>
        <begin position="109"/>
        <end position="128"/>
    </location>
</feature>
<feature type="transmembrane region" description="Helical" evidence="8">
    <location>
        <begin position="288"/>
        <end position="310"/>
    </location>
</feature>
<evidence type="ECO:0000256" key="2">
    <source>
        <dbReference type="ARBA" id="ARBA00010145"/>
    </source>
</evidence>
<dbReference type="GO" id="GO:0005886">
    <property type="term" value="C:plasma membrane"/>
    <property type="evidence" value="ECO:0007669"/>
    <property type="project" value="UniProtKB-SubCell"/>
</dbReference>
<dbReference type="GO" id="GO:0055085">
    <property type="term" value="P:transmembrane transport"/>
    <property type="evidence" value="ECO:0007669"/>
    <property type="project" value="InterPro"/>
</dbReference>
<evidence type="ECO:0000256" key="7">
    <source>
        <dbReference type="ARBA" id="ARBA00023136"/>
    </source>
</evidence>
<proteinExistence type="inferred from homology"/>
<evidence type="ECO:0000256" key="8">
    <source>
        <dbReference type="SAM" id="Phobius"/>
    </source>
</evidence>
<sequence length="311" mass="34601">MNVTLLFNQIVLMFCLMLVGVLANKLKFFHEQTANDLTNILLYIVSPCLIIKSFETSYSTSRIHTFLMIALGTLVLYLIQIFLSTIIFKSVKDYNIRRITKFSSIYSNAGFIGIPLVSSLFGSSGVFYAVVPLAFFNLFNWTHGISMFAASNYEYSIIQRIRKVLFNPNILAIILGMSLFCFSIKIPQLPSQLINYISSVNTPISMLVIGNSLANITLKNCKLTRAIIVSLILRNIIYPLLTLIIMPLLGVSGLALSTIILMMACPVGGIVVLFTLQVHDNVNPAITLMGISTLLSLITIPFIFFISNLFI</sequence>
<dbReference type="RefSeq" id="WP_141053156.1">
    <property type="nucleotide sequence ID" value="NZ_CP018176.1"/>
</dbReference>
<comment type="similarity">
    <text evidence="2">Belongs to the auxin efflux carrier (TC 2.A.69) family.</text>
</comment>
<dbReference type="PANTHER" id="PTHR36838:SF1">
    <property type="entry name" value="SLR1864 PROTEIN"/>
    <property type="match status" value="1"/>
</dbReference>
<keyword evidence="7 8" id="KW-0472">Membrane</keyword>
<name>A0A3Q8CLR9_9LACO</name>
<keyword evidence="4" id="KW-1003">Cell membrane</keyword>
<evidence type="ECO:0000256" key="6">
    <source>
        <dbReference type="ARBA" id="ARBA00022989"/>
    </source>
</evidence>
<dbReference type="KEGG" id="lhw:BSQ49_04830"/>
<feature type="transmembrane region" description="Helical" evidence="8">
    <location>
        <begin position="66"/>
        <end position="88"/>
    </location>
</feature>
<evidence type="ECO:0000256" key="1">
    <source>
        <dbReference type="ARBA" id="ARBA00004651"/>
    </source>
</evidence>
<accession>A0A3Q8CLR9</accession>
<evidence type="ECO:0000313" key="10">
    <source>
        <dbReference type="Proteomes" id="UP000314960"/>
    </source>
</evidence>
<dbReference type="InterPro" id="IPR004776">
    <property type="entry name" value="Mem_transp_PIN-like"/>
</dbReference>
<comment type="subcellular location">
    <subcellularLocation>
        <location evidence="1">Cell membrane</location>
        <topology evidence="1">Multi-pass membrane protein</topology>
    </subcellularLocation>
</comment>
<keyword evidence="6 8" id="KW-1133">Transmembrane helix</keyword>
<dbReference type="Pfam" id="PF03547">
    <property type="entry name" value="Mem_trans"/>
    <property type="match status" value="1"/>
</dbReference>
<dbReference type="PANTHER" id="PTHR36838">
    <property type="entry name" value="AUXIN EFFLUX CARRIER FAMILY PROTEIN"/>
    <property type="match status" value="1"/>
</dbReference>
<feature type="transmembrane region" description="Helical" evidence="8">
    <location>
        <begin position="134"/>
        <end position="153"/>
    </location>
</feature>
<dbReference type="Proteomes" id="UP000314960">
    <property type="component" value="Chromosome"/>
</dbReference>
<dbReference type="AlphaFoldDB" id="A0A3Q8CLR9"/>
<dbReference type="InterPro" id="IPR038770">
    <property type="entry name" value="Na+/solute_symporter_sf"/>
</dbReference>
<organism evidence="9 10">
    <name type="scientific">Liquorilactobacillus hordei</name>
    <dbReference type="NCBI Taxonomy" id="468911"/>
    <lineage>
        <taxon>Bacteria</taxon>
        <taxon>Bacillati</taxon>
        <taxon>Bacillota</taxon>
        <taxon>Bacilli</taxon>
        <taxon>Lactobacillales</taxon>
        <taxon>Lactobacillaceae</taxon>
        <taxon>Liquorilactobacillus</taxon>
    </lineage>
</organism>
<feature type="transmembrane region" description="Helical" evidence="8">
    <location>
        <begin position="165"/>
        <end position="187"/>
    </location>
</feature>
<feature type="transmembrane region" description="Helical" evidence="8">
    <location>
        <begin position="226"/>
        <end position="248"/>
    </location>
</feature>
<gene>
    <name evidence="9" type="ORF">BSQ49_04830</name>
</gene>
<dbReference type="Gene3D" id="1.20.1530.20">
    <property type="match status" value="1"/>
</dbReference>
<keyword evidence="5 8" id="KW-0812">Transmembrane</keyword>
<evidence type="ECO:0000256" key="5">
    <source>
        <dbReference type="ARBA" id="ARBA00022692"/>
    </source>
</evidence>
<keyword evidence="3" id="KW-0813">Transport</keyword>
<feature type="transmembrane region" description="Helical" evidence="8">
    <location>
        <begin position="254"/>
        <end position="276"/>
    </location>
</feature>
<feature type="transmembrane region" description="Helical" evidence="8">
    <location>
        <begin position="36"/>
        <end position="54"/>
    </location>
</feature>
<protein>
    <submittedName>
        <fullName evidence="9">Transporter</fullName>
    </submittedName>
</protein>
<reference evidence="9 10" key="1">
    <citation type="submission" date="2016-11" db="EMBL/GenBank/DDBJ databases">
        <title>Interaction between Lactobacillus species and yeast in water kefir.</title>
        <authorList>
            <person name="Behr J."/>
            <person name="Xu D."/>
            <person name="Vogel R.F."/>
        </authorList>
    </citation>
    <scope>NUCLEOTIDE SEQUENCE [LARGE SCALE GENOMIC DNA]</scope>
    <source>
        <strain evidence="9 10">TMW 1.1822</strain>
    </source>
</reference>
<feature type="transmembrane region" description="Helical" evidence="8">
    <location>
        <begin position="193"/>
        <end position="214"/>
    </location>
</feature>
<evidence type="ECO:0000256" key="3">
    <source>
        <dbReference type="ARBA" id="ARBA00022448"/>
    </source>
</evidence>
<evidence type="ECO:0000256" key="4">
    <source>
        <dbReference type="ARBA" id="ARBA00022475"/>
    </source>
</evidence>